<dbReference type="EMBL" id="CM001888">
    <property type="protein sequence ID" value="EOY19189.1"/>
    <property type="molecule type" value="Genomic_DNA"/>
</dbReference>
<dbReference type="Gramene" id="EOY19189">
    <property type="protein sequence ID" value="EOY19189"/>
    <property type="gene ID" value="TCM_044080"/>
</dbReference>
<evidence type="ECO:0000313" key="1">
    <source>
        <dbReference type="EMBL" id="EOY19189.1"/>
    </source>
</evidence>
<dbReference type="Proteomes" id="UP000026915">
    <property type="component" value="Chromosome 10"/>
</dbReference>
<keyword evidence="2" id="KW-1185">Reference proteome</keyword>
<proteinExistence type="predicted"/>
<evidence type="ECO:0000313" key="2">
    <source>
        <dbReference type="Proteomes" id="UP000026915"/>
    </source>
</evidence>
<sequence length="109" mass="12633">MRHPFWAHSKVLLCLGPHHLTYSFPSCLRATRQALQDLLAKFRTPDLLLSPEGNAFNHFSVNSFISISSKTLKLQLTKHRIKFNDFRSTCKFNFTSVSFYSCVLDMKCF</sequence>
<name>A0A061FWN7_THECC</name>
<gene>
    <name evidence="1" type="ORF">TCM_044080</name>
</gene>
<organism evidence="1 2">
    <name type="scientific">Theobroma cacao</name>
    <name type="common">Cacao</name>
    <name type="synonym">Cocoa</name>
    <dbReference type="NCBI Taxonomy" id="3641"/>
    <lineage>
        <taxon>Eukaryota</taxon>
        <taxon>Viridiplantae</taxon>
        <taxon>Streptophyta</taxon>
        <taxon>Embryophyta</taxon>
        <taxon>Tracheophyta</taxon>
        <taxon>Spermatophyta</taxon>
        <taxon>Magnoliopsida</taxon>
        <taxon>eudicotyledons</taxon>
        <taxon>Gunneridae</taxon>
        <taxon>Pentapetalae</taxon>
        <taxon>rosids</taxon>
        <taxon>malvids</taxon>
        <taxon>Malvales</taxon>
        <taxon>Malvaceae</taxon>
        <taxon>Byttnerioideae</taxon>
        <taxon>Theobroma</taxon>
    </lineage>
</organism>
<protein>
    <submittedName>
        <fullName evidence="1">Uncharacterized protein</fullName>
    </submittedName>
</protein>
<accession>A0A061FWN7</accession>
<dbReference type="AlphaFoldDB" id="A0A061FWN7"/>
<reference evidence="1 2" key="1">
    <citation type="journal article" date="2013" name="Genome Biol.">
        <title>The genome sequence of the most widely cultivated cacao type and its use to identify candidate genes regulating pod color.</title>
        <authorList>
            <person name="Motamayor J.C."/>
            <person name="Mockaitis K."/>
            <person name="Schmutz J."/>
            <person name="Haiminen N."/>
            <person name="Iii D.L."/>
            <person name="Cornejo O."/>
            <person name="Findley S.D."/>
            <person name="Zheng P."/>
            <person name="Utro F."/>
            <person name="Royaert S."/>
            <person name="Saski C."/>
            <person name="Jenkins J."/>
            <person name="Podicheti R."/>
            <person name="Zhao M."/>
            <person name="Scheffler B.E."/>
            <person name="Stack J.C."/>
            <person name="Feltus F.A."/>
            <person name="Mustiga G.M."/>
            <person name="Amores F."/>
            <person name="Phillips W."/>
            <person name="Marelli J.P."/>
            <person name="May G.D."/>
            <person name="Shapiro H."/>
            <person name="Ma J."/>
            <person name="Bustamante C.D."/>
            <person name="Schnell R.J."/>
            <person name="Main D."/>
            <person name="Gilbert D."/>
            <person name="Parida L."/>
            <person name="Kuhn D.N."/>
        </authorList>
    </citation>
    <scope>NUCLEOTIDE SEQUENCE [LARGE SCALE GENOMIC DNA]</scope>
    <source>
        <strain evidence="2">cv. Matina 1-6</strain>
    </source>
</reference>
<dbReference type="InParanoid" id="A0A061FWN7"/>
<dbReference type="HOGENOM" id="CLU_2188727_0_0_1"/>